<reference evidence="11 12" key="1">
    <citation type="submission" date="2021-06" db="EMBL/GenBank/DDBJ databases">
        <authorList>
            <person name="Palmer J.M."/>
        </authorList>
    </citation>
    <scope>NUCLEOTIDE SEQUENCE [LARGE SCALE GENOMIC DNA]</scope>
    <source>
        <strain evidence="11 12">AS_MEX2019</strain>
        <tissue evidence="11">Muscle</tissue>
    </source>
</reference>
<evidence type="ECO:0000256" key="7">
    <source>
        <dbReference type="ARBA" id="ARBA00031909"/>
    </source>
</evidence>
<evidence type="ECO:0000256" key="5">
    <source>
        <dbReference type="ARBA" id="ARBA00023235"/>
    </source>
</evidence>
<protein>
    <recommendedName>
        <fullName evidence="4">N-acylglucosamine 2-epimerase</fullName>
        <ecNumber evidence="3">5.1.3.8</ecNumber>
    </recommendedName>
    <alternativeName>
        <fullName evidence="8">GlcNAc 2-epimerase</fullName>
    </alternativeName>
    <alternativeName>
        <fullName evidence="6">N-acetyl-D-glucosamine 2-epimerase</fullName>
    </alternativeName>
    <alternativeName>
        <fullName evidence="7">Renin-binding protein</fullName>
    </alternativeName>
</protein>
<evidence type="ECO:0000256" key="3">
    <source>
        <dbReference type="ARBA" id="ARBA00013176"/>
    </source>
</evidence>
<comment type="caution">
    <text evidence="11">The sequence shown here is derived from an EMBL/GenBank/DDBJ whole genome shotgun (WGS) entry which is preliminary data.</text>
</comment>
<comment type="subunit">
    <text evidence="10">Homodimer. Forms a heterodimer with renin and inhibits its activity.</text>
</comment>
<dbReference type="Pfam" id="PF07221">
    <property type="entry name" value="GlcNAc_2-epim"/>
    <property type="match status" value="1"/>
</dbReference>
<keyword evidence="5" id="KW-0413">Isomerase</keyword>
<comment type="pathway">
    <text evidence="1">Amino-sugar metabolism; N-acetylneuraminate degradation.</text>
</comment>
<evidence type="ECO:0000256" key="6">
    <source>
        <dbReference type="ARBA" id="ARBA00031608"/>
    </source>
</evidence>
<dbReference type="SUPFAM" id="SSF48208">
    <property type="entry name" value="Six-hairpin glycosidases"/>
    <property type="match status" value="1"/>
</dbReference>
<dbReference type="Gene3D" id="1.50.10.10">
    <property type="match status" value="1"/>
</dbReference>
<organism evidence="11 12">
    <name type="scientific">Ameca splendens</name>
    <dbReference type="NCBI Taxonomy" id="208324"/>
    <lineage>
        <taxon>Eukaryota</taxon>
        <taxon>Metazoa</taxon>
        <taxon>Chordata</taxon>
        <taxon>Craniata</taxon>
        <taxon>Vertebrata</taxon>
        <taxon>Euteleostomi</taxon>
        <taxon>Actinopterygii</taxon>
        <taxon>Neopterygii</taxon>
        <taxon>Teleostei</taxon>
        <taxon>Neoteleostei</taxon>
        <taxon>Acanthomorphata</taxon>
        <taxon>Ovalentaria</taxon>
        <taxon>Atherinomorphae</taxon>
        <taxon>Cyprinodontiformes</taxon>
        <taxon>Goodeidae</taxon>
        <taxon>Ameca</taxon>
    </lineage>
</organism>
<dbReference type="Proteomes" id="UP001469553">
    <property type="component" value="Unassembled WGS sequence"/>
</dbReference>
<evidence type="ECO:0000313" key="12">
    <source>
        <dbReference type="Proteomes" id="UP001469553"/>
    </source>
</evidence>
<accession>A0ABV0Z0X7</accession>
<evidence type="ECO:0000256" key="9">
    <source>
        <dbReference type="ARBA" id="ARBA00034243"/>
    </source>
</evidence>
<evidence type="ECO:0000256" key="4">
    <source>
        <dbReference type="ARBA" id="ARBA00014959"/>
    </source>
</evidence>
<proteinExistence type="inferred from homology"/>
<evidence type="ECO:0000256" key="1">
    <source>
        <dbReference type="ARBA" id="ARBA00004878"/>
    </source>
</evidence>
<dbReference type="EMBL" id="JAHRIP010048058">
    <property type="protein sequence ID" value="MEQ2299417.1"/>
    <property type="molecule type" value="Genomic_DNA"/>
</dbReference>
<name>A0ABV0Z0X7_9TELE</name>
<dbReference type="InterPro" id="IPR008928">
    <property type="entry name" value="6-hairpin_glycosidase_sf"/>
</dbReference>
<dbReference type="EC" id="5.1.3.8" evidence="3"/>
<evidence type="ECO:0000256" key="8">
    <source>
        <dbReference type="ARBA" id="ARBA00033215"/>
    </source>
</evidence>
<dbReference type="InterPro" id="IPR012341">
    <property type="entry name" value="6hp_glycosidase-like_sf"/>
</dbReference>
<gene>
    <name evidence="11" type="ORF">AMECASPLE_014954</name>
</gene>
<feature type="non-terminal residue" evidence="11">
    <location>
        <position position="219"/>
    </location>
</feature>
<keyword evidence="12" id="KW-1185">Reference proteome</keyword>
<evidence type="ECO:0000313" key="11">
    <source>
        <dbReference type="EMBL" id="MEQ2299417.1"/>
    </source>
</evidence>
<comment type="catalytic activity">
    <reaction evidence="9">
        <text>an N-acyl-D-glucosamine = an N-acyl-D-mannosamine</text>
        <dbReference type="Rhea" id="RHEA:19033"/>
        <dbReference type="ChEBI" id="CHEBI:16062"/>
        <dbReference type="ChEBI" id="CHEBI:17274"/>
        <dbReference type="EC" id="5.1.3.8"/>
    </reaction>
    <physiologicalReaction direction="left-to-right" evidence="9">
        <dbReference type="Rhea" id="RHEA:19034"/>
    </physiologicalReaction>
    <physiologicalReaction direction="right-to-left" evidence="9">
        <dbReference type="Rhea" id="RHEA:19035"/>
    </physiologicalReaction>
</comment>
<dbReference type="PANTHER" id="PTHR15108">
    <property type="entry name" value="N-ACYLGLUCOSAMINE-2-EPIMERASE"/>
    <property type="match status" value="1"/>
</dbReference>
<dbReference type="InterPro" id="IPR010819">
    <property type="entry name" value="AGE/CE"/>
</dbReference>
<sequence length="219" mass="25423">MSVVKLEECRQHIRVQLDSVVEFWLKYSHDTVHGGFFTCIGRDGNVYDELKYVWLQGRQVWMYCRLYRSMDRFRRPEILEAAKAGGAFLRKFARVSVSGNQWKCAFCLTRDGKAVKVQRTIFSECFYIMAMDELSRVTGDKEMQMEAEQMMEQLIYCVREDSSGLGRPQLLGDVPTNSMAVPMMLLCLVQQVSEGRVEMGRKYAELGNWCVSQIQQHIQ</sequence>
<evidence type="ECO:0000256" key="10">
    <source>
        <dbReference type="ARBA" id="ARBA00046544"/>
    </source>
</evidence>
<evidence type="ECO:0000256" key="2">
    <source>
        <dbReference type="ARBA" id="ARBA00008558"/>
    </source>
</evidence>
<comment type="similarity">
    <text evidence="2">Belongs to the N-acylglucosamine 2-epimerase family.</text>
</comment>